<reference evidence="4 5" key="1">
    <citation type="submission" date="2023-11" db="EMBL/GenBank/DDBJ databases">
        <title>MicrobeMod: A computational toolkit for identifying prokaryotic methylation and restriction-modification with nanopore sequencing.</title>
        <authorList>
            <person name="Crits-Christoph A."/>
            <person name="Kang S.C."/>
            <person name="Lee H."/>
            <person name="Ostrov N."/>
        </authorList>
    </citation>
    <scope>NUCLEOTIDE SEQUENCE [LARGE SCALE GENOMIC DNA]</scope>
    <source>
        <strain evidence="4 5">DSMZ 700</strain>
    </source>
</reference>
<proteinExistence type="inferred from homology"/>
<evidence type="ECO:0000313" key="5">
    <source>
        <dbReference type="Proteomes" id="UP001279553"/>
    </source>
</evidence>
<evidence type="ECO:0000256" key="3">
    <source>
        <dbReference type="HAMAP-Rule" id="MF_01384"/>
    </source>
</evidence>
<gene>
    <name evidence="3" type="primary">ureD</name>
    <name evidence="4" type="ORF">SIL87_04205</name>
</gene>
<dbReference type="PANTHER" id="PTHR33643:SF1">
    <property type="entry name" value="UREASE ACCESSORY PROTEIN D"/>
    <property type="match status" value="1"/>
</dbReference>
<dbReference type="Pfam" id="PF01774">
    <property type="entry name" value="UreD"/>
    <property type="match status" value="1"/>
</dbReference>
<keyword evidence="5" id="KW-1185">Reference proteome</keyword>
<dbReference type="RefSeq" id="WP_319612942.1">
    <property type="nucleotide sequence ID" value="NZ_JAWXYB010000018.1"/>
</dbReference>
<dbReference type="PANTHER" id="PTHR33643">
    <property type="entry name" value="UREASE ACCESSORY PROTEIN D"/>
    <property type="match status" value="1"/>
</dbReference>
<protein>
    <recommendedName>
        <fullName evidence="3">Urease accessory protein UreD</fullName>
    </recommendedName>
</protein>
<keyword evidence="2 3" id="KW-0143">Chaperone</keyword>
<accession>A0AAW9DLR7</accession>
<comment type="function">
    <text evidence="3">Required for maturation of urease via the functional incorporation of the urease nickel metallocenter.</text>
</comment>
<dbReference type="GO" id="GO:0016151">
    <property type="term" value="F:nickel cation binding"/>
    <property type="evidence" value="ECO:0007669"/>
    <property type="project" value="UniProtKB-UniRule"/>
</dbReference>
<name>A0AAW9DLR7_ACIAO</name>
<comment type="subcellular location">
    <subcellularLocation>
        <location evidence="3">Cytoplasm</location>
    </subcellularLocation>
</comment>
<dbReference type="InterPro" id="IPR002669">
    <property type="entry name" value="UreD"/>
</dbReference>
<keyword evidence="3" id="KW-0996">Nickel insertion</keyword>
<evidence type="ECO:0000256" key="1">
    <source>
        <dbReference type="ARBA" id="ARBA00007177"/>
    </source>
</evidence>
<dbReference type="EMBL" id="JAWXYB010000018">
    <property type="protein sequence ID" value="MDX5929966.1"/>
    <property type="molecule type" value="Genomic_DNA"/>
</dbReference>
<organism evidence="4 5">
    <name type="scientific">Acidiphilium acidophilum</name>
    <name type="common">Thiobacillus acidophilus</name>
    <dbReference type="NCBI Taxonomy" id="76588"/>
    <lineage>
        <taxon>Bacteria</taxon>
        <taxon>Pseudomonadati</taxon>
        <taxon>Pseudomonadota</taxon>
        <taxon>Alphaproteobacteria</taxon>
        <taxon>Acetobacterales</taxon>
        <taxon>Acidocellaceae</taxon>
        <taxon>Acidiphilium</taxon>
    </lineage>
</organism>
<evidence type="ECO:0000313" key="4">
    <source>
        <dbReference type="EMBL" id="MDX5929966.1"/>
    </source>
</evidence>
<dbReference type="HAMAP" id="MF_01384">
    <property type="entry name" value="UreD"/>
    <property type="match status" value="1"/>
</dbReference>
<dbReference type="Proteomes" id="UP001279553">
    <property type="component" value="Unassembled WGS sequence"/>
</dbReference>
<comment type="similarity">
    <text evidence="1 3">Belongs to the UreD family.</text>
</comment>
<comment type="subunit">
    <text evidence="3">UreD, UreF and UreG form a complex that acts as a GTP-hydrolysis-dependent molecular chaperone, activating the urease apoprotein by helping to assemble the nickel containing metallocenter of UreC. The UreE protein probably delivers the nickel.</text>
</comment>
<evidence type="ECO:0000256" key="2">
    <source>
        <dbReference type="ARBA" id="ARBA00023186"/>
    </source>
</evidence>
<keyword evidence="3" id="KW-0963">Cytoplasm</keyword>
<dbReference type="AlphaFoldDB" id="A0AAW9DLR7"/>
<dbReference type="GO" id="GO:0005737">
    <property type="term" value="C:cytoplasm"/>
    <property type="evidence" value="ECO:0007669"/>
    <property type="project" value="UniProtKB-SubCell"/>
</dbReference>
<comment type="caution">
    <text evidence="4">The sequence shown here is derived from an EMBL/GenBank/DDBJ whole genome shotgun (WGS) entry which is preliminary data.</text>
</comment>
<sequence length="255" mass="27676">MKPREGATVLDRLHQSGPLRLRIIRPEPGTETTAILLNTAGGIAGGDRHDIAITGSAATTLTLTTQGAERVYRATPSDPPSRITTRIALADRAALDYLPQETILFDRSALTRHLRIDLTGTARFLGLEALIFGRTAMGETIHSLHLTDTIELHRDMRLIFRDSLHPPPDFATSRHRALFGTATALATILLAAPDAARHLDAVRAALGTEQAGASAWNGLLLIRILAQTGATLREIVLRVMNVLRGGRKMPRVWAC</sequence>